<dbReference type="EMBL" id="GDIQ01034784">
    <property type="protein sequence ID" value="JAN59953.1"/>
    <property type="molecule type" value="Transcribed_RNA"/>
</dbReference>
<reference evidence="1" key="1">
    <citation type="submission" date="2015-10" db="EMBL/GenBank/DDBJ databases">
        <title>EvidentialGene: Evidence-directed Construction of Complete mRNA Transcriptomes without Genomes.</title>
        <authorList>
            <person name="Gilbert D.G."/>
        </authorList>
    </citation>
    <scope>NUCLEOTIDE SEQUENCE</scope>
</reference>
<dbReference type="AlphaFoldDB" id="A0A0P5TEH7"/>
<evidence type="ECO:0000313" key="1">
    <source>
        <dbReference type="EMBL" id="JAN59953.1"/>
    </source>
</evidence>
<name>A0A0P5TEH7_9CRUS</name>
<sequence length="55" mass="6429">MSGLRIELMNFHISCNRSSSESRVRQKLIPEFTQQIDCAAFLFCPLNLKNKCVFY</sequence>
<proteinExistence type="predicted"/>
<protein>
    <submittedName>
        <fullName evidence="1">Uncharacterized protein</fullName>
    </submittedName>
</protein>
<accession>A0A0P5TEH7</accession>
<organism evidence="1">
    <name type="scientific">Daphnia magna</name>
    <dbReference type="NCBI Taxonomy" id="35525"/>
    <lineage>
        <taxon>Eukaryota</taxon>
        <taxon>Metazoa</taxon>
        <taxon>Ecdysozoa</taxon>
        <taxon>Arthropoda</taxon>
        <taxon>Crustacea</taxon>
        <taxon>Branchiopoda</taxon>
        <taxon>Diplostraca</taxon>
        <taxon>Cladocera</taxon>
        <taxon>Anomopoda</taxon>
        <taxon>Daphniidae</taxon>
        <taxon>Daphnia</taxon>
    </lineage>
</organism>